<dbReference type="Gene3D" id="3.30.457.10">
    <property type="entry name" value="Copper amine oxidase-like, N-terminal domain"/>
    <property type="match status" value="1"/>
</dbReference>
<dbReference type="Pfam" id="PF07833">
    <property type="entry name" value="Cu_amine_oxidN1"/>
    <property type="match status" value="1"/>
</dbReference>
<comment type="caution">
    <text evidence="3">The sequence shown here is derived from an EMBL/GenBank/DDBJ whole genome shotgun (WGS) entry which is preliminary data.</text>
</comment>
<feature type="signal peptide" evidence="1">
    <location>
        <begin position="1"/>
        <end position="30"/>
    </location>
</feature>
<dbReference type="RefSeq" id="WP_165148915.1">
    <property type="nucleotide sequence ID" value="NZ_JAEHFQ010000010.1"/>
</dbReference>
<protein>
    <submittedName>
        <fullName evidence="3">Copper amine oxidase N-terminal domain-containing protein</fullName>
    </submittedName>
</protein>
<dbReference type="InterPro" id="IPR012854">
    <property type="entry name" value="Cu_amine_oxidase-like_N"/>
</dbReference>
<evidence type="ECO:0000256" key="1">
    <source>
        <dbReference type="SAM" id="SignalP"/>
    </source>
</evidence>
<dbReference type="AlphaFoldDB" id="A0A8I1LWI7"/>
<evidence type="ECO:0000313" key="4">
    <source>
        <dbReference type="Proteomes" id="UP000650605"/>
    </source>
</evidence>
<sequence length="396" mass="43764">MIQLQNVKRYKSAKRIIVAFVLLASVAIGLNDGECAQAAGTSASIKQGQRTASVRVYFNGNMMSFPKGESFINKGQVMIPITDAALPGIATDYDPKTQTLTLTNGIASLGSGRIKANSNIGFVHNRKVTYDVSASSIRGTLYVPLAFISDVVGGKLEWKKNERMASISYPQLVGESEESKGYLLDASSGVLYHKEDGGRIRALSPTNIKLKEDYFGMTKIISTKVTEDADLVTVWQAYGEPMINDDFYTLFVQKGKVLRQAKAHYWNFNANNIKLYNGKAVMNDGQTVRLIDANGSVKEIWNMGKLSGRLKDSFAVEGMGEGFILARSNDEGFLILINLKNHQSLLVYELLQLAPEQLNGFREDGIKFIGQNKNDGELRFELHDSEGRPQTFNYAL</sequence>
<accession>A0A8I1LWI7</accession>
<gene>
    <name evidence="3" type="ORF">JDW19_17405</name>
</gene>
<dbReference type="InterPro" id="IPR036582">
    <property type="entry name" value="Mao_N_sf"/>
</dbReference>
<feature type="chain" id="PRO_5039124021" evidence="1">
    <location>
        <begin position="31"/>
        <end position="396"/>
    </location>
</feature>
<evidence type="ECO:0000313" key="3">
    <source>
        <dbReference type="EMBL" id="MBM0634887.1"/>
    </source>
</evidence>
<name>A0A8I1LWI7_PAEPO</name>
<feature type="domain" description="Copper amine oxidase-like N-terminal" evidence="2">
    <location>
        <begin position="58"/>
        <end position="167"/>
    </location>
</feature>
<evidence type="ECO:0000259" key="2">
    <source>
        <dbReference type="Pfam" id="PF07833"/>
    </source>
</evidence>
<dbReference type="SUPFAM" id="SSF55383">
    <property type="entry name" value="Copper amine oxidase, domain N"/>
    <property type="match status" value="1"/>
</dbReference>
<organism evidence="3 4">
    <name type="scientific">Paenibacillus polymyxa</name>
    <name type="common">Bacillus polymyxa</name>
    <dbReference type="NCBI Taxonomy" id="1406"/>
    <lineage>
        <taxon>Bacteria</taxon>
        <taxon>Bacillati</taxon>
        <taxon>Bacillota</taxon>
        <taxon>Bacilli</taxon>
        <taxon>Bacillales</taxon>
        <taxon>Paenibacillaceae</taxon>
        <taxon>Paenibacillus</taxon>
    </lineage>
</organism>
<reference evidence="3" key="1">
    <citation type="submission" date="2020-12" db="EMBL/GenBank/DDBJ databases">
        <title>Paenibacillus polymyxa LMG 27872: a double-edged sword.</title>
        <authorList>
            <person name="Langendries S."/>
            <person name="Garcia Mendez S."/>
            <person name="Beirinckx S."/>
            <person name="Viaene T."/>
            <person name="Baeyen S."/>
            <person name="Goeminne G."/>
            <person name="Willems A."/>
            <person name="Debode J."/>
            <person name="Goormachtig S."/>
        </authorList>
    </citation>
    <scope>NUCLEOTIDE SEQUENCE</scope>
    <source>
        <strain evidence="3">LMG 27872</strain>
    </source>
</reference>
<dbReference type="Proteomes" id="UP000650605">
    <property type="component" value="Unassembled WGS sequence"/>
</dbReference>
<dbReference type="EMBL" id="JAEHFQ010000010">
    <property type="protein sequence ID" value="MBM0634887.1"/>
    <property type="molecule type" value="Genomic_DNA"/>
</dbReference>
<proteinExistence type="predicted"/>
<keyword evidence="1" id="KW-0732">Signal</keyword>